<gene>
    <name evidence="3" type="ORF">HNR25_001143</name>
</gene>
<dbReference type="EMBL" id="JACHLY010000001">
    <property type="protein sequence ID" value="MBB5997392.1"/>
    <property type="molecule type" value="Genomic_DNA"/>
</dbReference>
<protein>
    <recommendedName>
        <fullName evidence="5">TPM domain-containing protein</fullName>
    </recommendedName>
</protein>
<feature type="chain" id="PRO_5032434962" description="TPM domain-containing protein" evidence="2">
    <location>
        <begin position="26"/>
        <end position="416"/>
    </location>
</feature>
<sequence length="416" mass="43896">MSARTVAVSVLALLAVLFEPVAATAAASPDAEAGDSALTPAEEVAESLAESPVHVDPAYDTAFPEQERERIAGRIEEGPLDLYVIVIPLAPGDAWDGDPEALLSAVNDRMGRGTRHMLAYEQVLDGRLVGADFGTQAADEALYGAMTSDTVHRPDEGVSIADRVDSALDAARSEDPAAAYEEATADDDPPPATGRVGLPLWVLWAGLAALGLLLAAMAIIGLFVLRRRGASAAVPQHAAFDNADRARLQSLVERGERDLIEFGERLSAATGVSESHLSRALDARDAAARVHDRMKAQGPALADAAGVLVLLDLAEDALAGRDKPRRPCYANPLHGNGTRSVQWREFGGSRTVEVPLCTACARAVNKRGRPSVLPAEHDGRTVPYYEVPAEESVWAATGFGALTDDLVNRILSGRPG</sequence>
<dbReference type="RefSeq" id="WP_184633672.1">
    <property type="nucleotide sequence ID" value="NZ_BAABKT010000004.1"/>
</dbReference>
<evidence type="ECO:0000313" key="3">
    <source>
        <dbReference type="EMBL" id="MBB5997392.1"/>
    </source>
</evidence>
<proteinExistence type="predicted"/>
<feature type="transmembrane region" description="Helical" evidence="1">
    <location>
        <begin position="201"/>
        <end position="225"/>
    </location>
</feature>
<evidence type="ECO:0000313" key="4">
    <source>
        <dbReference type="Proteomes" id="UP000578077"/>
    </source>
</evidence>
<keyword evidence="1" id="KW-0472">Membrane</keyword>
<evidence type="ECO:0000256" key="1">
    <source>
        <dbReference type="SAM" id="Phobius"/>
    </source>
</evidence>
<name>A0A841E3U8_9ACTN</name>
<keyword evidence="1" id="KW-1133">Transmembrane helix</keyword>
<accession>A0A841E3U8</accession>
<organism evidence="3 4">
    <name type="scientific">Streptomonospora salina</name>
    <dbReference type="NCBI Taxonomy" id="104205"/>
    <lineage>
        <taxon>Bacteria</taxon>
        <taxon>Bacillati</taxon>
        <taxon>Actinomycetota</taxon>
        <taxon>Actinomycetes</taxon>
        <taxon>Streptosporangiales</taxon>
        <taxon>Nocardiopsidaceae</taxon>
        <taxon>Streptomonospora</taxon>
    </lineage>
</organism>
<reference evidence="3 4" key="1">
    <citation type="submission" date="2020-08" db="EMBL/GenBank/DDBJ databases">
        <title>Sequencing the genomes of 1000 actinobacteria strains.</title>
        <authorList>
            <person name="Klenk H.-P."/>
        </authorList>
    </citation>
    <scope>NUCLEOTIDE SEQUENCE [LARGE SCALE GENOMIC DNA]</scope>
    <source>
        <strain evidence="3 4">DSM 44593</strain>
    </source>
</reference>
<comment type="caution">
    <text evidence="3">The sequence shown here is derived from an EMBL/GenBank/DDBJ whole genome shotgun (WGS) entry which is preliminary data.</text>
</comment>
<evidence type="ECO:0008006" key="5">
    <source>
        <dbReference type="Google" id="ProtNLM"/>
    </source>
</evidence>
<keyword evidence="4" id="KW-1185">Reference proteome</keyword>
<keyword evidence="2" id="KW-0732">Signal</keyword>
<dbReference type="Proteomes" id="UP000578077">
    <property type="component" value="Unassembled WGS sequence"/>
</dbReference>
<evidence type="ECO:0000256" key="2">
    <source>
        <dbReference type="SAM" id="SignalP"/>
    </source>
</evidence>
<feature type="signal peptide" evidence="2">
    <location>
        <begin position="1"/>
        <end position="25"/>
    </location>
</feature>
<dbReference type="AlphaFoldDB" id="A0A841E3U8"/>
<keyword evidence="1" id="KW-0812">Transmembrane</keyword>